<sequence>MCVNSNFWCEYISHESETTAGLTRIRLMAKYASMVVEGDSMAPTYNAGDWLAGRWARYKLTGAHRIKVGNVIVIEREEQPGIFYVKRVTQTRTSGGHMPTIYVSSDNPAGTDSRQWGWIPITSVRAKIWFRFKRA</sequence>
<accession>A0A6J6U048</accession>
<protein>
    <submittedName>
        <fullName evidence="2">Unannotated protein</fullName>
    </submittedName>
</protein>
<evidence type="ECO:0000259" key="1">
    <source>
        <dbReference type="Pfam" id="PF10502"/>
    </source>
</evidence>
<organism evidence="2">
    <name type="scientific">freshwater metagenome</name>
    <dbReference type="NCBI Taxonomy" id="449393"/>
    <lineage>
        <taxon>unclassified sequences</taxon>
        <taxon>metagenomes</taxon>
        <taxon>ecological metagenomes</taxon>
    </lineage>
</organism>
<dbReference type="Gene3D" id="2.10.109.10">
    <property type="entry name" value="Umud Fragment, subunit A"/>
    <property type="match status" value="1"/>
</dbReference>
<name>A0A6J6U048_9ZZZZ</name>
<feature type="domain" description="Peptidase S26" evidence="1">
    <location>
        <begin position="26"/>
        <end position="88"/>
    </location>
</feature>
<dbReference type="Pfam" id="PF10502">
    <property type="entry name" value="Peptidase_S26"/>
    <property type="match status" value="1"/>
</dbReference>
<dbReference type="AlphaFoldDB" id="A0A6J6U048"/>
<gene>
    <name evidence="2" type="ORF">UFOPK2827_00658</name>
</gene>
<dbReference type="CDD" id="cd06530">
    <property type="entry name" value="S26_SPase_I"/>
    <property type="match status" value="1"/>
</dbReference>
<dbReference type="InterPro" id="IPR019533">
    <property type="entry name" value="Peptidase_S26"/>
</dbReference>
<evidence type="ECO:0000313" key="2">
    <source>
        <dbReference type="EMBL" id="CAB4753251.1"/>
    </source>
</evidence>
<dbReference type="EMBL" id="CAEZZE010000116">
    <property type="protein sequence ID" value="CAB4753251.1"/>
    <property type="molecule type" value="Genomic_DNA"/>
</dbReference>
<reference evidence="2" key="1">
    <citation type="submission" date="2020-05" db="EMBL/GenBank/DDBJ databases">
        <authorList>
            <person name="Chiriac C."/>
            <person name="Salcher M."/>
            <person name="Ghai R."/>
            <person name="Kavagutti S V."/>
        </authorList>
    </citation>
    <scope>NUCLEOTIDE SEQUENCE</scope>
</reference>
<dbReference type="SUPFAM" id="SSF51306">
    <property type="entry name" value="LexA/Signal peptidase"/>
    <property type="match status" value="1"/>
</dbReference>
<dbReference type="GO" id="GO:0004252">
    <property type="term" value="F:serine-type endopeptidase activity"/>
    <property type="evidence" value="ECO:0007669"/>
    <property type="project" value="InterPro"/>
</dbReference>
<proteinExistence type="predicted"/>
<dbReference type="InterPro" id="IPR036286">
    <property type="entry name" value="LexA/Signal_pep-like_sf"/>
</dbReference>
<dbReference type="GO" id="GO:0006465">
    <property type="term" value="P:signal peptide processing"/>
    <property type="evidence" value="ECO:0007669"/>
    <property type="project" value="InterPro"/>
</dbReference>